<organism evidence="4 5">
    <name type="scientific">Flavobacterium difficile</name>
    <dbReference type="NCBI Taxonomy" id="2709659"/>
    <lineage>
        <taxon>Bacteria</taxon>
        <taxon>Pseudomonadati</taxon>
        <taxon>Bacteroidota</taxon>
        <taxon>Flavobacteriia</taxon>
        <taxon>Flavobacteriales</taxon>
        <taxon>Flavobacteriaceae</taxon>
        <taxon>Flavobacterium</taxon>
    </lineage>
</organism>
<dbReference type="Proteomes" id="UP000800984">
    <property type="component" value="Unassembled WGS sequence"/>
</dbReference>
<dbReference type="Pfam" id="PF01464">
    <property type="entry name" value="SLT"/>
    <property type="match status" value="1"/>
</dbReference>
<sequence length="576" mass="65999">MKNLIVLAAGFLFSNGLLAQENIETKPAFFEPKISYLDSLKKTFKNHETSACIDQRWMKELSDASLSNEMFFDIENLNIDEKVSYDLDTELLKKRLHNLDVQSPFDINYNPALENVIKSFLKNRAKSFERQMAIAEYYFPLFEEKLSKYNLPLEIKYLAIVESALQPKAKSKVGAGGLWQFMPATGKQYKLDITTYVDERHDPIKSTEAACHYMMNMYEIFGDWSLVLASYNCGPGNVSKAIRRSGGKTDYWEIRKYLPQETANYLPAFLATMYIYEFKKEHGLVPHKAEMKYAETDTVMVKHAMTFKQLSDLLDISEEQLEYLNPIYKSKYIPSIGNEHFYLRLPKSKIGIFVSNEEKIYGYLAYLEQEKIRNMELAQLRKRDSIAKKDSIALASASTVNFKNNDTIEFEEVIKKRTKEVVSKNYHKVKSGESLGVIAEKHNVSITDLRKWNNIKGSTINAGQSLVIQTTKKVTVNEVVKKPKKKTELIAPEVENAVAENTELSNTEPVKAKTENKYASAKSKIDIKEDYYIVQKGDSIFSITKKFPNLTADDLKKKNDLKSDNIQPGMKLKIQG</sequence>
<dbReference type="PANTHER" id="PTHR37423:SF2">
    <property type="entry name" value="MEMBRANE-BOUND LYTIC MUREIN TRANSGLYCOSYLASE C"/>
    <property type="match status" value="1"/>
</dbReference>
<comment type="caution">
    <text evidence="4">The sequence shown here is derived from an EMBL/GenBank/DDBJ whole genome shotgun (WGS) entry which is preliminary data.</text>
</comment>
<dbReference type="SUPFAM" id="SSF54106">
    <property type="entry name" value="LysM domain"/>
    <property type="match status" value="2"/>
</dbReference>
<dbReference type="CDD" id="cd16894">
    <property type="entry name" value="MltD-like"/>
    <property type="match status" value="1"/>
</dbReference>
<dbReference type="PROSITE" id="PS00922">
    <property type="entry name" value="TRANSGLYCOSYLASE"/>
    <property type="match status" value="1"/>
</dbReference>
<dbReference type="PANTHER" id="PTHR37423">
    <property type="entry name" value="SOLUBLE LYTIC MUREIN TRANSGLYCOSYLASE-RELATED"/>
    <property type="match status" value="1"/>
</dbReference>
<dbReference type="InterPro" id="IPR036779">
    <property type="entry name" value="LysM_dom_sf"/>
</dbReference>
<dbReference type="InterPro" id="IPR018392">
    <property type="entry name" value="LysM"/>
</dbReference>
<evidence type="ECO:0000256" key="1">
    <source>
        <dbReference type="ARBA" id="ARBA00007734"/>
    </source>
</evidence>
<protein>
    <submittedName>
        <fullName evidence="4">Transglycosylase SLT domain-containing protein</fullName>
    </submittedName>
</protein>
<feature type="domain" description="LysM" evidence="3">
    <location>
        <begin position="530"/>
        <end position="574"/>
    </location>
</feature>
<dbReference type="RefSeq" id="WP_166077902.1">
    <property type="nucleotide sequence ID" value="NZ_JAAJBT010000007.1"/>
</dbReference>
<name>A0ABX0IAB0_9FLAO</name>
<dbReference type="InterPro" id="IPR000189">
    <property type="entry name" value="Transglyc_AS"/>
</dbReference>
<evidence type="ECO:0000313" key="4">
    <source>
        <dbReference type="EMBL" id="NHM02774.1"/>
    </source>
</evidence>
<dbReference type="Gene3D" id="3.10.350.10">
    <property type="entry name" value="LysM domain"/>
    <property type="match status" value="2"/>
</dbReference>
<dbReference type="InterPro" id="IPR008258">
    <property type="entry name" value="Transglycosylase_SLT_dom_1"/>
</dbReference>
<proteinExistence type="inferred from homology"/>
<comment type="similarity">
    <text evidence="1">Belongs to the transglycosylase Slt family.</text>
</comment>
<dbReference type="InterPro" id="IPR023346">
    <property type="entry name" value="Lysozyme-like_dom_sf"/>
</dbReference>
<reference evidence="4 5" key="1">
    <citation type="submission" date="2020-02" db="EMBL/GenBank/DDBJ databases">
        <authorList>
            <person name="Chen W.-M."/>
        </authorList>
    </citation>
    <scope>NUCLEOTIDE SEQUENCE [LARGE SCALE GENOMIC DNA]</scope>
    <source>
        <strain evidence="4 5">KDG-16</strain>
    </source>
</reference>
<feature type="chain" id="PRO_5046206716" evidence="2">
    <location>
        <begin position="20"/>
        <end position="576"/>
    </location>
</feature>
<evidence type="ECO:0000259" key="3">
    <source>
        <dbReference type="PROSITE" id="PS51782"/>
    </source>
</evidence>
<feature type="domain" description="LysM" evidence="3">
    <location>
        <begin position="425"/>
        <end position="468"/>
    </location>
</feature>
<dbReference type="PROSITE" id="PS51782">
    <property type="entry name" value="LYSM"/>
    <property type="match status" value="2"/>
</dbReference>
<dbReference type="Gene3D" id="1.10.530.10">
    <property type="match status" value="1"/>
</dbReference>
<keyword evidence="2" id="KW-0732">Signal</keyword>
<gene>
    <name evidence="4" type="ORF">G4D72_11720</name>
</gene>
<dbReference type="Pfam" id="PF01476">
    <property type="entry name" value="LysM"/>
    <property type="match status" value="2"/>
</dbReference>
<keyword evidence="5" id="KW-1185">Reference proteome</keyword>
<dbReference type="SMART" id="SM00257">
    <property type="entry name" value="LysM"/>
    <property type="match status" value="2"/>
</dbReference>
<dbReference type="SUPFAM" id="SSF53955">
    <property type="entry name" value="Lysozyme-like"/>
    <property type="match status" value="1"/>
</dbReference>
<dbReference type="CDD" id="cd00118">
    <property type="entry name" value="LysM"/>
    <property type="match status" value="2"/>
</dbReference>
<evidence type="ECO:0000313" key="5">
    <source>
        <dbReference type="Proteomes" id="UP000800984"/>
    </source>
</evidence>
<dbReference type="EMBL" id="JAAJBT010000007">
    <property type="protein sequence ID" value="NHM02774.1"/>
    <property type="molecule type" value="Genomic_DNA"/>
</dbReference>
<evidence type="ECO:0000256" key="2">
    <source>
        <dbReference type="SAM" id="SignalP"/>
    </source>
</evidence>
<accession>A0ABX0IAB0</accession>
<feature type="signal peptide" evidence="2">
    <location>
        <begin position="1"/>
        <end position="19"/>
    </location>
</feature>